<proteinExistence type="predicted"/>
<evidence type="ECO:0000313" key="2">
    <source>
        <dbReference type="Proteomes" id="UP001154329"/>
    </source>
</evidence>
<reference evidence="1" key="2">
    <citation type="submission" date="2022-10" db="EMBL/GenBank/DDBJ databases">
        <authorList>
            <consortium name="ENA_rothamsted_submissions"/>
            <consortium name="culmorum"/>
            <person name="King R."/>
        </authorList>
    </citation>
    <scope>NUCLEOTIDE SEQUENCE</scope>
</reference>
<dbReference type="EMBL" id="OU899036">
    <property type="protein sequence ID" value="CAH1732737.1"/>
    <property type="molecule type" value="Genomic_DNA"/>
</dbReference>
<gene>
    <name evidence="1" type="ORF">APHIGO_LOCUS9185</name>
</gene>
<dbReference type="Proteomes" id="UP001154329">
    <property type="component" value="Chromosome 3"/>
</dbReference>
<sequence length="34" mass="4264">MRLNFYLIYYNLIRWNSLFDLISQLLICKIIKQN</sequence>
<organism evidence="1 2">
    <name type="scientific">Aphis gossypii</name>
    <name type="common">Cotton aphid</name>
    <dbReference type="NCBI Taxonomy" id="80765"/>
    <lineage>
        <taxon>Eukaryota</taxon>
        <taxon>Metazoa</taxon>
        <taxon>Ecdysozoa</taxon>
        <taxon>Arthropoda</taxon>
        <taxon>Hexapoda</taxon>
        <taxon>Insecta</taxon>
        <taxon>Pterygota</taxon>
        <taxon>Neoptera</taxon>
        <taxon>Paraneoptera</taxon>
        <taxon>Hemiptera</taxon>
        <taxon>Sternorrhyncha</taxon>
        <taxon>Aphidomorpha</taxon>
        <taxon>Aphidoidea</taxon>
        <taxon>Aphididae</taxon>
        <taxon>Aphidini</taxon>
        <taxon>Aphis</taxon>
        <taxon>Aphis</taxon>
    </lineage>
</organism>
<keyword evidence="2" id="KW-1185">Reference proteome</keyword>
<protein>
    <submittedName>
        <fullName evidence="1">Uncharacterized protein</fullName>
    </submittedName>
</protein>
<name>A0A9P0J9Y7_APHGO</name>
<evidence type="ECO:0000313" key="1">
    <source>
        <dbReference type="EMBL" id="CAH1732737.1"/>
    </source>
</evidence>
<reference evidence="1" key="1">
    <citation type="submission" date="2022-02" db="EMBL/GenBank/DDBJ databases">
        <authorList>
            <person name="King R."/>
        </authorList>
    </citation>
    <scope>NUCLEOTIDE SEQUENCE</scope>
</reference>
<accession>A0A9P0J9Y7</accession>
<dbReference type="AlphaFoldDB" id="A0A9P0J9Y7"/>